<sequence length="96" mass="10571">MAGIQSAPTDFLRPVADEGYIRAPDFAKRRPDGAVVLVKIEGAHAAGRALPRRQSLCAIPQVGRRAHWRMALIAPEKPARGIIKFHKTSYANLRNC</sequence>
<proteinExistence type="predicted"/>
<gene>
    <name evidence="1" type="ORF">MPC4_110002</name>
</gene>
<reference evidence="1 2" key="1">
    <citation type="submission" date="2019-05" db="EMBL/GenBank/DDBJ databases">
        <authorList>
            <person name="Farhan Ul Haque M."/>
        </authorList>
    </citation>
    <scope>NUCLEOTIDE SEQUENCE [LARGE SCALE GENOMIC DNA]</scope>
    <source>
        <strain evidence="1">2</strain>
    </source>
</reference>
<accession>A0A8B6M3J9</accession>
<protein>
    <submittedName>
        <fullName evidence="1">Uncharacterized protein</fullName>
    </submittedName>
</protein>
<name>A0A8B6M3J9_METTU</name>
<keyword evidence="2" id="KW-1185">Reference proteome</keyword>
<evidence type="ECO:0000313" key="2">
    <source>
        <dbReference type="Proteomes" id="UP000485880"/>
    </source>
</evidence>
<dbReference type="EMBL" id="CABFMQ020000013">
    <property type="protein sequence ID" value="VTZ48702.1"/>
    <property type="molecule type" value="Genomic_DNA"/>
</dbReference>
<dbReference type="AlphaFoldDB" id="A0A8B6M3J9"/>
<evidence type="ECO:0000313" key="1">
    <source>
        <dbReference type="EMBL" id="VTZ48702.1"/>
    </source>
</evidence>
<dbReference type="Proteomes" id="UP000485880">
    <property type="component" value="Unassembled WGS sequence"/>
</dbReference>
<comment type="caution">
    <text evidence="1">The sequence shown here is derived from an EMBL/GenBank/DDBJ whole genome shotgun (WGS) entry which is preliminary data.</text>
</comment>
<organism evidence="1 2">
    <name type="scientific">Methylocella tundrae</name>
    <dbReference type="NCBI Taxonomy" id="227605"/>
    <lineage>
        <taxon>Bacteria</taxon>
        <taxon>Pseudomonadati</taxon>
        <taxon>Pseudomonadota</taxon>
        <taxon>Alphaproteobacteria</taxon>
        <taxon>Hyphomicrobiales</taxon>
        <taxon>Beijerinckiaceae</taxon>
        <taxon>Methylocella</taxon>
    </lineage>
</organism>